<dbReference type="InterPro" id="IPR000281">
    <property type="entry name" value="HTH_RpiR"/>
</dbReference>
<dbReference type="Gene3D" id="1.10.10.10">
    <property type="entry name" value="Winged helix-like DNA-binding domain superfamily/Winged helix DNA-binding domain"/>
    <property type="match status" value="1"/>
</dbReference>
<dbReference type="STRING" id="561177.ANHYDRO_01533"/>
<protein>
    <recommendedName>
        <fullName evidence="1">HTH rpiR-type domain-containing protein</fullName>
    </recommendedName>
</protein>
<dbReference type="eggNOG" id="COG1737">
    <property type="taxonomic scope" value="Bacteria"/>
</dbReference>
<dbReference type="PROSITE" id="PS51071">
    <property type="entry name" value="HTH_RPIR"/>
    <property type="match status" value="1"/>
</dbReference>
<dbReference type="InterPro" id="IPR009057">
    <property type="entry name" value="Homeodomain-like_sf"/>
</dbReference>
<comment type="caution">
    <text evidence="2">The sequence shown here is derived from an EMBL/GenBank/DDBJ whole genome shotgun (WGS) entry which is preliminary data.</text>
</comment>
<dbReference type="Pfam" id="PF01418">
    <property type="entry name" value="HTH_6"/>
    <property type="match status" value="1"/>
</dbReference>
<feature type="domain" description="HTH rpiR-type" evidence="1">
    <location>
        <begin position="2"/>
        <end position="61"/>
    </location>
</feature>
<evidence type="ECO:0000259" key="1">
    <source>
        <dbReference type="PROSITE" id="PS51071"/>
    </source>
</evidence>
<sequence>MKILDSKNNNIIKNLTKSELYVFTFLNKNSDRLLDMTIDEVSQKCFVSNATITRTAKKNGI</sequence>
<evidence type="ECO:0000313" key="2">
    <source>
        <dbReference type="EMBL" id="EEB35665.1"/>
    </source>
</evidence>
<dbReference type="Proteomes" id="UP000005451">
    <property type="component" value="Unassembled WGS sequence"/>
</dbReference>
<dbReference type="GO" id="GO:0003700">
    <property type="term" value="F:DNA-binding transcription factor activity"/>
    <property type="evidence" value="ECO:0007669"/>
    <property type="project" value="InterPro"/>
</dbReference>
<reference evidence="2 3" key="2">
    <citation type="submission" date="2008-10" db="EMBL/GenBank/DDBJ databases">
        <title>Draft genome sequence of Anaerococcus hydrogenalis (DSM 7454).</title>
        <authorList>
            <person name="Sudarsanam P."/>
            <person name="Ley R."/>
            <person name="Guruge J."/>
            <person name="Turnbaugh P.J."/>
            <person name="Mahowald M."/>
            <person name="Liep D."/>
            <person name="Gordon J."/>
        </authorList>
    </citation>
    <scope>NUCLEOTIDE SEQUENCE [LARGE SCALE GENOMIC DNA]</scope>
    <source>
        <strain evidence="2 3">DSM 7454</strain>
    </source>
</reference>
<dbReference type="InterPro" id="IPR036388">
    <property type="entry name" value="WH-like_DNA-bd_sf"/>
</dbReference>
<evidence type="ECO:0000313" key="3">
    <source>
        <dbReference type="Proteomes" id="UP000005451"/>
    </source>
</evidence>
<dbReference type="AlphaFoldDB" id="B6WAA7"/>
<name>B6WAA7_9FIRM</name>
<organism evidence="2 3">
    <name type="scientific">Anaerococcus hydrogenalis DSM 7454</name>
    <dbReference type="NCBI Taxonomy" id="561177"/>
    <lineage>
        <taxon>Bacteria</taxon>
        <taxon>Bacillati</taxon>
        <taxon>Bacillota</taxon>
        <taxon>Tissierellia</taxon>
        <taxon>Tissierellales</taxon>
        <taxon>Peptoniphilaceae</taxon>
        <taxon>Anaerococcus</taxon>
    </lineage>
</organism>
<reference evidence="2 3" key="1">
    <citation type="submission" date="2008-09" db="EMBL/GenBank/DDBJ databases">
        <authorList>
            <person name="Fulton L."/>
            <person name="Clifton S."/>
            <person name="Fulton B."/>
            <person name="Xu J."/>
            <person name="Minx P."/>
            <person name="Pepin K.H."/>
            <person name="Johnson M."/>
            <person name="Thiruvilangam P."/>
            <person name="Bhonagiri V."/>
            <person name="Nash W.E."/>
            <person name="Mardis E.R."/>
            <person name="Wilson R.K."/>
        </authorList>
    </citation>
    <scope>NUCLEOTIDE SEQUENCE [LARGE SCALE GENOMIC DNA]</scope>
    <source>
        <strain evidence="2 3">DSM 7454</strain>
    </source>
</reference>
<dbReference type="EMBL" id="ABXA01000037">
    <property type="protein sequence ID" value="EEB35665.1"/>
    <property type="molecule type" value="Genomic_DNA"/>
</dbReference>
<gene>
    <name evidence="2" type="ORF">ANHYDRO_01533</name>
</gene>
<dbReference type="SUPFAM" id="SSF46689">
    <property type="entry name" value="Homeodomain-like"/>
    <property type="match status" value="1"/>
</dbReference>
<proteinExistence type="predicted"/>
<accession>B6WAA7</accession>